<organism evidence="1 2">
    <name type="scientific">Trichuris trichiura</name>
    <name type="common">Whipworm</name>
    <name type="synonym">Trichocephalus trichiurus</name>
    <dbReference type="NCBI Taxonomy" id="36087"/>
    <lineage>
        <taxon>Eukaryota</taxon>
        <taxon>Metazoa</taxon>
        <taxon>Ecdysozoa</taxon>
        <taxon>Nematoda</taxon>
        <taxon>Enoplea</taxon>
        <taxon>Dorylaimia</taxon>
        <taxon>Trichinellida</taxon>
        <taxon>Trichuridae</taxon>
        <taxon>Trichuris</taxon>
    </lineage>
</organism>
<protein>
    <submittedName>
        <fullName evidence="1">Uncharacterized protein</fullName>
    </submittedName>
</protein>
<dbReference type="Proteomes" id="UP000030665">
    <property type="component" value="Unassembled WGS sequence"/>
</dbReference>
<name>A0A077Z270_TRITR</name>
<accession>A0A077Z270</accession>
<evidence type="ECO:0000313" key="2">
    <source>
        <dbReference type="Proteomes" id="UP000030665"/>
    </source>
</evidence>
<evidence type="ECO:0000313" key="1">
    <source>
        <dbReference type="EMBL" id="CDW54582.1"/>
    </source>
</evidence>
<proteinExistence type="predicted"/>
<reference evidence="1" key="2">
    <citation type="submission" date="2014-03" db="EMBL/GenBank/DDBJ databases">
        <title>The whipworm genome and dual-species transcriptomics of an intimate host-pathogen interaction.</title>
        <authorList>
            <person name="Foth B.J."/>
            <person name="Tsai I.J."/>
            <person name="Reid A.J."/>
            <person name="Bancroft A.J."/>
            <person name="Nichol S."/>
            <person name="Tracey A."/>
            <person name="Holroyd N."/>
            <person name="Cotton J.A."/>
            <person name="Stanley E.J."/>
            <person name="Zarowiecki M."/>
            <person name="Liu J.Z."/>
            <person name="Huckvale T."/>
            <person name="Cooper P.J."/>
            <person name="Grencis R.K."/>
            <person name="Berriman M."/>
        </authorList>
    </citation>
    <scope>NUCLEOTIDE SEQUENCE [LARGE SCALE GENOMIC DNA]</scope>
</reference>
<reference evidence="1" key="1">
    <citation type="submission" date="2014-01" db="EMBL/GenBank/DDBJ databases">
        <authorList>
            <person name="Aslett M."/>
        </authorList>
    </citation>
    <scope>NUCLEOTIDE SEQUENCE</scope>
</reference>
<gene>
    <name evidence="1" type="ORF">TTRE_0000285201</name>
</gene>
<dbReference type="EMBL" id="HG805906">
    <property type="protein sequence ID" value="CDW54582.1"/>
    <property type="molecule type" value="Genomic_DNA"/>
</dbReference>
<dbReference type="AlphaFoldDB" id="A0A077Z270"/>
<keyword evidence="2" id="KW-1185">Reference proteome</keyword>
<sequence length="114" mass="12591">MMMMMPLRLRWLPQQCLLPLLVLLLLPLLLLLLLLLQLLLLLLLLAMTGRNGGRLSSAVVIVTRSELIAVDTATSTGRPLSMGQRRGLINSGAPVHWTNWGQVVIRDDGGAFRN</sequence>